<evidence type="ECO:0000256" key="6">
    <source>
        <dbReference type="SAM" id="Phobius"/>
    </source>
</evidence>
<protein>
    <submittedName>
        <fullName evidence="7">TspO and MBR related proteins</fullName>
    </submittedName>
</protein>
<comment type="similarity">
    <text evidence="2">Belongs to the TspO/BZRP family.</text>
</comment>
<name>A0A1I1EKW0_9RHOB</name>
<keyword evidence="4 6" id="KW-1133">Transmembrane helix</keyword>
<accession>A0A1I1EKW0</accession>
<dbReference type="AlphaFoldDB" id="A0A1I1EKW0"/>
<gene>
    <name evidence="7" type="ORF">SAMN04488094_101798</name>
</gene>
<keyword evidence="3 6" id="KW-0812">Transmembrane</keyword>
<proteinExistence type="inferred from homology"/>
<dbReference type="InterPro" id="IPR004307">
    <property type="entry name" value="TspO_MBR"/>
</dbReference>
<dbReference type="EMBL" id="FOLG01000001">
    <property type="protein sequence ID" value="SFB86098.1"/>
    <property type="molecule type" value="Genomic_DNA"/>
</dbReference>
<feature type="transmembrane region" description="Helical" evidence="6">
    <location>
        <begin position="74"/>
        <end position="96"/>
    </location>
</feature>
<dbReference type="GO" id="GO:0033013">
    <property type="term" value="P:tetrapyrrole metabolic process"/>
    <property type="evidence" value="ECO:0007669"/>
    <property type="project" value="UniProtKB-ARBA"/>
</dbReference>
<feature type="transmembrane region" description="Helical" evidence="6">
    <location>
        <begin position="42"/>
        <end position="62"/>
    </location>
</feature>
<dbReference type="GO" id="GO:0016020">
    <property type="term" value="C:membrane"/>
    <property type="evidence" value="ECO:0007669"/>
    <property type="project" value="UniProtKB-SubCell"/>
</dbReference>
<dbReference type="Pfam" id="PF03073">
    <property type="entry name" value="TspO_MBR"/>
    <property type="match status" value="1"/>
</dbReference>
<organism evidence="7 8">
    <name type="scientific">Tropicimonas isoalkanivorans</name>
    <dbReference type="NCBI Taxonomy" id="441112"/>
    <lineage>
        <taxon>Bacteria</taxon>
        <taxon>Pseudomonadati</taxon>
        <taxon>Pseudomonadota</taxon>
        <taxon>Alphaproteobacteria</taxon>
        <taxon>Rhodobacterales</taxon>
        <taxon>Roseobacteraceae</taxon>
        <taxon>Tropicimonas</taxon>
    </lineage>
</organism>
<dbReference type="FunFam" id="1.20.1260.100:FF:000001">
    <property type="entry name" value="translocator protein 2"/>
    <property type="match status" value="1"/>
</dbReference>
<evidence type="ECO:0000256" key="3">
    <source>
        <dbReference type="ARBA" id="ARBA00022692"/>
    </source>
</evidence>
<dbReference type="RefSeq" id="WP_093359333.1">
    <property type="nucleotide sequence ID" value="NZ_FOLG01000001.1"/>
</dbReference>
<dbReference type="CDD" id="cd15904">
    <property type="entry name" value="TSPO_MBR"/>
    <property type="match status" value="1"/>
</dbReference>
<dbReference type="PIRSF" id="PIRSF005859">
    <property type="entry name" value="PBR"/>
    <property type="match status" value="1"/>
</dbReference>
<dbReference type="Gene3D" id="1.20.1260.100">
    <property type="entry name" value="TspO/MBR protein"/>
    <property type="match status" value="1"/>
</dbReference>
<reference evidence="7 8" key="1">
    <citation type="submission" date="2016-10" db="EMBL/GenBank/DDBJ databases">
        <authorList>
            <person name="de Groot N.N."/>
        </authorList>
    </citation>
    <scope>NUCLEOTIDE SEQUENCE [LARGE SCALE GENOMIC DNA]</scope>
    <source>
        <strain evidence="7 8">DSM 19548</strain>
    </source>
</reference>
<keyword evidence="8" id="KW-1185">Reference proteome</keyword>
<dbReference type="PANTHER" id="PTHR10057:SF0">
    <property type="entry name" value="TRANSLOCATOR PROTEIN"/>
    <property type="match status" value="1"/>
</dbReference>
<dbReference type="STRING" id="441112.SAMN04488094_101798"/>
<evidence type="ECO:0000313" key="8">
    <source>
        <dbReference type="Proteomes" id="UP000198728"/>
    </source>
</evidence>
<dbReference type="NCBIfam" id="NF047825">
    <property type="entry name" value="T-richsensTspOAlph"/>
    <property type="match status" value="1"/>
</dbReference>
<evidence type="ECO:0000256" key="1">
    <source>
        <dbReference type="ARBA" id="ARBA00004141"/>
    </source>
</evidence>
<dbReference type="Proteomes" id="UP000198728">
    <property type="component" value="Unassembled WGS sequence"/>
</dbReference>
<dbReference type="OrthoDB" id="9795496at2"/>
<evidence type="ECO:0000256" key="2">
    <source>
        <dbReference type="ARBA" id="ARBA00007524"/>
    </source>
</evidence>
<evidence type="ECO:0000256" key="4">
    <source>
        <dbReference type="ARBA" id="ARBA00022989"/>
    </source>
</evidence>
<evidence type="ECO:0000256" key="5">
    <source>
        <dbReference type="ARBA" id="ARBA00023136"/>
    </source>
</evidence>
<sequence>MGLIVFLLYLAACLVAGATGVLFPPGTWYDSLDKPNWTPPNWMFPVVWAVLYLLMSWAAVIVTNSLSGDDASRIGLSFWSLQITLNALWTPVFFGLRRIGSGLLVMVPLWLAVAGTMVTFFMVNLLAGLLFVPYLVWVTVAASLNYAIWRRNPAPEPIDLDA</sequence>
<comment type="subcellular location">
    <subcellularLocation>
        <location evidence="1">Membrane</location>
        <topology evidence="1">Multi-pass membrane protein</topology>
    </subcellularLocation>
</comment>
<dbReference type="PANTHER" id="PTHR10057">
    <property type="entry name" value="PERIPHERAL-TYPE BENZODIAZEPINE RECEPTOR"/>
    <property type="match status" value="1"/>
</dbReference>
<dbReference type="InterPro" id="IPR038330">
    <property type="entry name" value="TspO/MBR-related_sf"/>
</dbReference>
<keyword evidence="5 6" id="KW-0472">Membrane</keyword>
<evidence type="ECO:0000313" key="7">
    <source>
        <dbReference type="EMBL" id="SFB86098.1"/>
    </source>
</evidence>